<dbReference type="EMBL" id="KQ241781">
    <property type="protein sequence ID" value="KNC84192.1"/>
    <property type="molecule type" value="Genomic_DNA"/>
</dbReference>
<dbReference type="RefSeq" id="XP_014158094.1">
    <property type="nucleotide sequence ID" value="XM_014302619.1"/>
</dbReference>
<evidence type="ECO:0008006" key="7">
    <source>
        <dbReference type="Google" id="ProtNLM"/>
    </source>
</evidence>
<reference evidence="5 6" key="1">
    <citation type="submission" date="2011-02" db="EMBL/GenBank/DDBJ databases">
        <title>The Genome Sequence of Sphaeroforma arctica JP610.</title>
        <authorList>
            <consortium name="The Broad Institute Genome Sequencing Platform"/>
            <person name="Russ C."/>
            <person name="Cuomo C."/>
            <person name="Young S.K."/>
            <person name="Zeng Q."/>
            <person name="Gargeya S."/>
            <person name="Alvarado L."/>
            <person name="Berlin A."/>
            <person name="Chapman S.B."/>
            <person name="Chen Z."/>
            <person name="Freedman E."/>
            <person name="Gellesch M."/>
            <person name="Goldberg J."/>
            <person name="Griggs A."/>
            <person name="Gujja S."/>
            <person name="Heilman E."/>
            <person name="Heiman D."/>
            <person name="Howarth C."/>
            <person name="Mehta T."/>
            <person name="Neiman D."/>
            <person name="Pearson M."/>
            <person name="Roberts A."/>
            <person name="Saif S."/>
            <person name="Shea T."/>
            <person name="Shenoy N."/>
            <person name="Sisk P."/>
            <person name="Stolte C."/>
            <person name="Sykes S."/>
            <person name="White J."/>
            <person name="Yandava C."/>
            <person name="Burger G."/>
            <person name="Gray M.W."/>
            <person name="Holland P.W.H."/>
            <person name="King N."/>
            <person name="Lang F.B.F."/>
            <person name="Roger A.J."/>
            <person name="Ruiz-Trillo I."/>
            <person name="Haas B."/>
            <person name="Nusbaum C."/>
            <person name="Birren B."/>
        </authorList>
    </citation>
    <scope>NUCLEOTIDE SEQUENCE [LARGE SCALE GENOMIC DNA]</scope>
    <source>
        <strain evidence="5 6">JP610</strain>
    </source>
</reference>
<dbReference type="OrthoDB" id="3045089at2759"/>
<dbReference type="GO" id="GO:0007165">
    <property type="term" value="P:signal transduction"/>
    <property type="evidence" value="ECO:0007669"/>
    <property type="project" value="TreeGrafter"/>
</dbReference>
<evidence type="ECO:0000256" key="2">
    <source>
        <dbReference type="SAM" id="MobiDB-lite"/>
    </source>
</evidence>
<sequence length="242" mass="27024">MADGPASNILDIGDVILTVNGVIVYMVSHEDAVSVLKQAGNSLTLEVVRDPALRDLIKGSVKPQPEKIKNDFVPTVTEYPWSNDEMPEGWYKGVCPNTDRNYFINPHTKTTTWLDPREEIYLKRHQTLKKQAKGVLPFGWEEVRTDEGEVYYANHIKKVTQWDHPNPKKEPSRKNSWAMLWSPRSSKTSTDETSVKSKSRGSLLSNARGSILSNARGSIFSNARGSVPSNTSLPSRTNSVAV</sequence>
<feature type="region of interest" description="Disordered" evidence="2">
    <location>
        <begin position="162"/>
        <end position="202"/>
    </location>
</feature>
<dbReference type="InterPro" id="IPR036020">
    <property type="entry name" value="WW_dom_sf"/>
</dbReference>
<proteinExistence type="predicted"/>
<dbReference type="SMART" id="SM00228">
    <property type="entry name" value="PDZ"/>
    <property type="match status" value="1"/>
</dbReference>
<dbReference type="GeneID" id="25904086"/>
<dbReference type="PANTHER" id="PTHR10316:SF40">
    <property type="entry name" value="LD27118P"/>
    <property type="match status" value="1"/>
</dbReference>
<dbReference type="Gene3D" id="2.20.70.10">
    <property type="match status" value="2"/>
</dbReference>
<dbReference type="SUPFAM" id="SSF51045">
    <property type="entry name" value="WW domain"/>
    <property type="match status" value="2"/>
</dbReference>
<dbReference type="GO" id="GO:0005737">
    <property type="term" value="C:cytoplasm"/>
    <property type="evidence" value="ECO:0007669"/>
    <property type="project" value="TreeGrafter"/>
</dbReference>
<organism evidence="5 6">
    <name type="scientific">Sphaeroforma arctica JP610</name>
    <dbReference type="NCBI Taxonomy" id="667725"/>
    <lineage>
        <taxon>Eukaryota</taxon>
        <taxon>Ichthyosporea</taxon>
        <taxon>Ichthyophonida</taxon>
        <taxon>Sphaeroforma</taxon>
    </lineage>
</organism>
<dbReference type="STRING" id="667725.A0A0L0G576"/>
<evidence type="ECO:0000313" key="5">
    <source>
        <dbReference type="EMBL" id="KNC84192.1"/>
    </source>
</evidence>
<dbReference type="PROSITE" id="PS01159">
    <property type="entry name" value="WW_DOMAIN_1"/>
    <property type="match status" value="2"/>
</dbReference>
<dbReference type="AlphaFoldDB" id="A0A0L0G576"/>
<dbReference type="SUPFAM" id="SSF50156">
    <property type="entry name" value="PDZ domain-like"/>
    <property type="match status" value="1"/>
</dbReference>
<dbReference type="Pfam" id="PF00397">
    <property type="entry name" value="WW"/>
    <property type="match status" value="2"/>
</dbReference>
<dbReference type="eggNOG" id="KOG0940">
    <property type="taxonomic scope" value="Eukaryota"/>
</dbReference>
<evidence type="ECO:0000256" key="1">
    <source>
        <dbReference type="ARBA" id="ARBA00022737"/>
    </source>
</evidence>
<feature type="domain" description="PDZ" evidence="4">
    <location>
        <begin position="1"/>
        <end position="51"/>
    </location>
</feature>
<dbReference type="Pfam" id="PF00595">
    <property type="entry name" value="PDZ"/>
    <property type="match status" value="1"/>
</dbReference>
<keyword evidence="1" id="KW-0677">Repeat</keyword>
<dbReference type="InterPro" id="IPR001202">
    <property type="entry name" value="WW_dom"/>
</dbReference>
<accession>A0A0L0G576</accession>
<evidence type="ECO:0000313" key="6">
    <source>
        <dbReference type="Proteomes" id="UP000054560"/>
    </source>
</evidence>
<protein>
    <recommendedName>
        <fullName evidence="7">WW domain-containing protein</fullName>
    </recommendedName>
</protein>
<feature type="domain" description="WW" evidence="3">
    <location>
        <begin position="84"/>
        <end position="118"/>
    </location>
</feature>
<dbReference type="SMART" id="SM00456">
    <property type="entry name" value="WW"/>
    <property type="match status" value="2"/>
</dbReference>
<dbReference type="InterPro" id="IPR001478">
    <property type="entry name" value="PDZ"/>
</dbReference>
<dbReference type="Proteomes" id="UP000054560">
    <property type="component" value="Unassembled WGS sequence"/>
</dbReference>
<dbReference type="InterPro" id="IPR036034">
    <property type="entry name" value="PDZ_sf"/>
</dbReference>
<keyword evidence="6" id="KW-1185">Reference proteome</keyword>
<name>A0A0L0G576_9EUKA</name>
<dbReference type="PROSITE" id="PS50020">
    <property type="entry name" value="WW_DOMAIN_2"/>
    <property type="match status" value="2"/>
</dbReference>
<feature type="region of interest" description="Disordered" evidence="2">
    <location>
        <begin position="220"/>
        <end position="242"/>
    </location>
</feature>
<dbReference type="Gene3D" id="2.30.42.10">
    <property type="match status" value="1"/>
</dbReference>
<gene>
    <name evidence="5" type="ORF">SARC_03582</name>
</gene>
<evidence type="ECO:0000259" key="4">
    <source>
        <dbReference type="PROSITE" id="PS50106"/>
    </source>
</evidence>
<dbReference type="PROSITE" id="PS50106">
    <property type="entry name" value="PDZ"/>
    <property type="match status" value="1"/>
</dbReference>
<dbReference type="PANTHER" id="PTHR10316">
    <property type="entry name" value="MEMBRANE ASSOCIATED GUANYLATE KINASE-RELATED"/>
    <property type="match status" value="1"/>
</dbReference>
<feature type="domain" description="WW" evidence="3">
    <location>
        <begin position="134"/>
        <end position="167"/>
    </location>
</feature>
<dbReference type="CDD" id="cd00201">
    <property type="entry name" value="WW"/>
    <property type="match status" value="2"/>
</dbReference>
<dbReference type="CDD" id="cd00136">
    <property type="entry name" value="PDZ_canonical"/>
    <property type="match status" value="1"/>
</dbReference>
<evidence type="ECO:0000259" key="3">
    <source>
        <dbReference type="PROSITE" id="PS50020"/>
    </source>
</evidence>